<protein>
    <submittedName>
        <fullName evidence="1">Uncharacterized protein</fullName>
    </submittedName>
</protein>
<accession>A0A395XCS9</accession>
<sequence>MSEVTYMLSPSDDETTCQTIERAYQAHKPGPSKDFTRADARQAALIHLLITQIDADTEQYKTAVRNTLTNKDAEYTNALIAFIDDTLSDPDYDPYRDVDDCWDKYGNFIGADTL</sequence>
<evidence type="ECO:0000313" key="1">
    <source>
        <dbReference type="EMBL" id="RGW08599.1"/>
    </source>
</evidence>
<dbReference type="Proteomes" id="UP000265970">
    <property type="component" value="Unassembled WGS sequence"/>
</dbReference>
<dbReference type="AlphaFoldDB" id="A0A395XCS9"/>
<proteinExistence type="predicted"/>
<dbReference type="EMBL" id="QRZV01000004">
    <property type="protein sequence ID" value="RGW08599.1"/>
    <property type="molecule type" value="Genomic_DNA"/>
</dbReference>
<evidence type="ECO:0000313" key="2">
    <source>
        <dbReference type="Proteomes" id="UP000265970"/>
    </source>
</evidence>
<comment type="caution">
    <text evidence="1">The sequence shown here is derived from an EMBL/GenBank/DDBJ whole genome shotgun (WGS) entry which is preliminary data.</text>
</comment>
<organism evidence="1 2">
    <name type="scientific">Bifidobacterium pseudolongum</name>
    <dbReference type="NCBI Taxonomy" id="1694"/>
    <lineage>
        <taxon>Bacteria</taxon>
        <taxon>Bacillati</taxon>
        <taxon>Actinomycetota</taxon>
        <taxon>Actinomycetes</taxon>
        <taxon>Bifidobacteriales</taxon>
        <taxon>Bifidobacteriaceae</taxon>
        <taxon>Bifidobacterium</taxon>
    </lineage>
</organism>
<gene>
    <name evidence="1" type="ORF">DWV92_07095</name>
</gene>
<name>A0A395XCS9_9BIFI</name>
<reference evidence="1 2" key="1">
    <citation type="submission" date="2018-08" db="EMBL/GenBank/DDBJ databases">
        <title>A genome reference for cultivated species of the human gut microbiota.</title>
        <authorList>
            <person name="Zou Y."/>
            <person name="Xue W."/>
            <person name="Luo G."/>
        </authorList>
    </citation>
    <scope>NUCLEOTIDE SEQUENCE [LARGE SCALE GENOMIC DNA]</scope>
    <source>
        <strain evidence="1 2">AF13-3LB</strain>
    </source>
</reference>